<protein>
    <submittedName>
        <fullName evidence="1">Uncharacterized protein</fullName>
    </submittedName>
</protein>
<reference evidence="1 2" key="1">
    <citation type="submission" date="2015-01" db="EMBL/GenBank/DDBJ databases">
        <title>Evolution of Trichinella species and genotypes.</title>
        <authorList>
            <person name="Korhonen P.K."/>
            <person name="Edoardo P."/>
            <person name="Giuseppe L.R."/>
            <person name="Gasser R.B."/>
        </authorList>
    </citation>
    <scope>NUCLEOTIDE SEQUENCE [LARGE SCALE GENOMIC DNA]</scope>
    <source>
        <strain evidence="1">ISS3</strain>
    </source>
</reference>
<dbReference type="OrthoDB" id="10276033at2759"/>
<keyword evidence="2" id="KW-1185">Reference proteome</keyword>
<proteinExistence type="predicted"/>
<comment type="caution">
    <text evidence="1">The sequence shown here is derived from an EMBL/GenBank/DDBJ whole genome shotgun (WGS) entry which is preliminary data.</text>
</comment>
<name>A0A0V0YRJ6_TRISP</name>
<feature type="non-terminal residue" evidence="1">
    <location>
        <position position="1"/>
    </location>
</feature>
<organism evidence="1 2">
    <name type="scientific">Trichinella spiralis</name>
    <name type="common">Trichina worm</name>
    <dbReference type="NCBI Taxonomy" id="6334"/>
    <lineage>
        <taxon>Eukaryota</taxon>
        <taxon>Metazoa</taxon>
        <taxon>Ecdysozoa</taxon>
        <taxon>Nematoda</taxon>
        <taxon>Enoplea</taxon>
        <taxon>Dorylaimia</taxon>
        <taxon>Trichinellida</taxon>
        <taxon>Trichinellidae</taxon>
        <taxon>Trichinella</taxon>
    </lineage>
</organism>
<dbReference type="Proteomes" id="UP000054776">
    <property type="component" value="Unassembled WGS sequence"/>
</dbReference>
<sequence>LGLMSEKWIICLQNLECGANTFNLSTNGANTYAKDCDVECPLK</sequence>
<dbReference type="InParanoid" id="A0A0V0YRJ6"/>
<dbReference type="EMBL" id="JYDH01006035">
    <property type="protein sequence ID" value="KRY02595.1"/>
    <property type="molecule type" value="Genomic_DNA"/>
</dbReference>
<dbReference type="AlphaFoldDB" id="A0A0V0YRJ6"/>
<accession>A0A0V0YRJ6</accession>
<feature type="non-terminal residue" evidence="1">
    <location>
        <position position="43"/>
    </location>
</feature>
<evidence type="ECO:0000313" key="2">
    <source>
        <dbReference type="Proteomes" id="UP000054776"/>
    </source>
</evidence>
<evidence type="ECO:0000313" key="1">
    <source>
        <dbReference type="EMBL" id="KRY02595.1"/>
    </source>
</evidence>
<gene>
    <name evidence="1" type="ORF">T01_4996</name>
</gene>